<proteinExistence type="predicted"/>
<protein>
    <submittedName>
        <fullName evidence="3">Putative PPE family protein PPE42</fullName>
    </submittedName>
</protein>
<dbReference type="InterPro" id="IPR013228">
    <property type="entry name" value="PE-PPE_C"/>
</dbReference>
<feature type="region of interest" description="Disordered" evidence="1">
    <location>
        <begin position="365"/>
        <end position="447"/>
    </location>
</feature>
<reference evidence="3 4" key="1">
    <citation type="journal article" date="2015" name="Genome Biol. Evol.">
        <title>Characterization of Three Mycobacterium spp. with Potential Use in Bioremediation by Genome Sequencing and Comparative Genomics.</title>
        <authorList>
            <person name="Das S."/>
            <person name="Pettersson B.M."/>
            <person name="Behra P.R."/>
            <person name="Ramesh M."/>
            <person name="Dasgupta S."/>
            <person name="Bhattacharya A."/>
            <person name="Kirsebom L.A."/>
        </authorList>
    </citation>
    <scope>NUCLEOTIDE SEQUENCE [LARGE SCALE GENOMIC DNA]</scope>
    <source>
        <strain evidence="3 4">DSM 44219</strain>
    </source>
</reference>
<dbReference type="Proteomes" id="UP000036176">
    <property type="component" value="Unassembled WGS sequence"/>
</dbReference>
<accession>A0A0J6VWW8</accession>
<dbReference type="PATRIC" id="fig|1800.3.peg.3557"/>
<feature type="compositionally biased region" description="Basic and acidic residues" evidence="1">
    <location>
        <begin position="401"/>
        <end position="430"/>
    </location>
</feature>
<dbReference type="Pfam" id="PF08237">
    <property type="entry name" value="PE-PPE"/>
    <property type="match status" value="1"/>
</dbReference>
<evidence type="ECO:0000313" key="3">
    <source>
        <dbReference type="EMBL" id="KMO74614.1"/>
    </source>
</evidence>
<name>A0A0J6VWW8_MYCCU</name>
<dbReference type="OrthoDB" id="4618774at2"/>
<dbReference type="AlphaFoldDB" id="A0A0J6VWW8"/>
<organism evidence="3 4">
    <name type="scientific">Mycolicibacterium chubuense</name>
    <name type="common">Mycobacterium chubuense</name>
    <dbReference type="NCBI Taxonomy" id="1800"/>
    <lineage>
        <taxon>Bacteria</taxon>
        <taxon>Bacillati</taxon>
        <taxon>Actinomycetota</taxon>
        <taxon>Actinomycetes</taxon>
        <taxon>Mycobacteriales</taxon>
        <taxon>Mycobacteriaceae</taxon>
        <taxon>Mycolicibacterium</taxon>
    </lineage>
</organism>
<evidence type="ECO:0000259" key="2">
    <source>
        <dbReference type="Pfam" id="PF08237"/>
    </source>
</evidence>
<dbReference type="EMBL" id="JYNX01000054">
    <property type="protein sequence ID" value="KMO74614.1"/>
    <property type="molecule type" value="Genomic_DNA"/>
</dbReference>
<sequence precursor="true">MTRGKFRGAAVGVTAVGIAAAVGGVAATQPASIAALSVDLAALIVVGSSTHPDGAGNEDFFGGLFNQAPYNPGGQPGPDLIPIDFRGGPAAIGQALQANSGEDNAVLASGWGAANASLVLSSFDRRNDPALPTTVFVLDNNVSRPDGGFGTRYPLFALIGVNPFPTPTDTAAAAVIDIAYQYNYNSNAPADLFNVLAHVNSLVAYLYGYRDQSEIALPVGADGTPSVSCGGANTCAVLASGQVQPCQDARCQSPAEDRVTAYVTTRGKTTYVTYTTDELPLARLIRDVVPFGNTIADLTEPVLKLLVDSAYYDGNPISSDPSRYRPARLMPSIGELLTTAAKMPGALREGVEAVSEHRVRPVVEHQDAAPAARTEQRLEDSAETAEVAVETDATDVTTDEEPARRTADRTVRRGKAIERESDSESAHDGPADVDGGRPTVRPDRAHP</sequence>
<evidence type="ECO:0000256" key="1">
    <source>
        <dbReference type="SAM" id="MobiDB-lite"/>
    </source>
</evidence>
<evidence type="ECO:0000313" key="4">
    <source>
        <dbReference type="Proteomes" id="UP000036176"/>
    </source>
</evidence>
<keyword evidence="4" id="KW-1185">Reference proteome</keyword>
<feature type="compositionally biased region" description="Low complexity" evidence="1">
    <location>
        <begin position="384"/>
        <end position="396"/>
    </location>
</feature>
<comment type="caution">
    <text evidence="3">The sequence shown here is derived from an EMBL/GenBank/DDBJ whole genome shotgun (WGS) entry which is preliminary data.</text>
</comment>
<gene>
    <name evidence="3" type="ORF">MCHUDSM44219_03531</name>
</gene>
<feature type="domain" description="PE-PPE" evidence="2">
    <location>
        <begin position="254"/>
        <end position="311"/>
    </location>
</feature>